<proteinExistence type="predicted"/>
<accession>A0A6J5XAQ5</accession>
<evidence type="ECO:0000313" key="1">
    <source>
        <dbReference type="EMBL" id="CAB4311040.1"/>
    </source>
</evidence>
<reference evidence="2" key="1">
    <citation type="journal article" date="2020" name="Genome Biol.">
        <title>Gamete binning: chromosome-level and haplotype-resolved genome assembly enabled by high-throughput single-cell sequencing of gamete genomes.</title>
        <authorList>
            <person name="Campoy J.A."/>
            <person name="Sun H."/>
            <person name="Goel M."/>
            <person name="Jiao W.-B."/>
            <person name="Folz-Donahue K."/>
            <person name="Wang N."/>
            <person name="Rubio M."/>
            <person name="Liu C."/>
            <person name="Kukat C."/>
            <person name="Ruiz D."/>
            <person name="Huettel B."/>
            <person name="Schneeberger K."/>
        </authorList>
    </citation>
    <scope>NUCLEOTIDE SEQUENCE [LARGE SCALE GENOMIC DNA]</scope>
    <source>
        <strain evidence="2">cv. Rojo Pasion</strain>
    </source>
</reference>
<dbReference type="Proteomes" id="UP000507245">
    <property type="component" value="Unassembled WGS sequence"/>
</dbReference>
<keyword evidence="2" id="KW-1185">Reference proteome</keyword>
<dbReference type="AlphaFoldDB" id="A0A6J5XAQ5"/>
<protein>
    <submittedName>
        <fullName evidence="1">Uncharacterized protein</fullName>
    </submittedName>
</protein>
<evidence type="ECO:0000313" key="2">
    <source>
        <dbReference type="Proteomes" id="UP000507245"/>
    </source>
</evidence>
<gene>
    <name evidence="1" type="ORF">ORAREDHAP_LOCUS33077</name>
</gene>
<organism evidence="1 2">
    <name type="scientific">Prunus armeniaca</name>
    <name type="common">Apricot</name>
    <name type="synonym">Armeniaca vulgaris</name>
    <dbReference type="NCBI Taxonomy" id="36596"/>
    <lineage>
        <taxon>Eukaryota</taxon>
        <taxon>Viridiplantae</taxon>
        <taxon>Streptophyta</taxon>
        <taxon>Embryophyta</taxon>
        <taxon>Tracheophyta</taxon>
        <taxon>Spermatophyta</taxon>
        <taxon>Magnoliopsida</taxon>
        <taxon>eudicotyledons</taxon>
        <taxon>Gunneridae</taxon>
        <taxon>Pentapetalae</taxon>
        <taxon>rosids</taxon>
        <taxon>fabids</taxon>
        <taxon>Rosales</taxon>
        <taxon>Rosaceae</taxon>
        <taxon>Amygdaloideae</taxon>
        <taxon>Amygdaleae</taxon>
        <taxon>Prunus</taxon>
    </lineage>
</organism>
<sequence>MGRVAESQEPLLVKDWGEELEGEEGGMWEEDWLGLMCLGSDSEGVEAGGLVVMETASDIDGAGRCWVGQETCWTVASGGSGVGGGDCGGFENCLVFRGDDLGLWGEI</sequence>
<dbReference type="EMBL" id="CAEKKB010000005">
    <property type="protein sequence ID" value="CAB4311040.1"/>
    <property type="molecule type" value="Genomic_DNA"/>
</dbReference>
<name>A0A6J5XAQ5_PRUAR</name>